<keyword evidence="7 17" id="KW-0378">Hydrolase</keyword>
<dbReference type="EMBL" id="KV878210">
    <property type="protein sequence ID" value="OJJ39275.1"/>
    <property type="molecule type" value="Genomic_DNA"/>
</dbReference>
<evidence type="ECO:0000256" key="18">
    <source>
        <dbReference type="SAM" id="SignalP"/>
    </source>
</evidence>
<evidence type="ECO:0000256" key="16">
    <source>
        <dbReference type="PIRSR" id="PIRSR601461-2"/>
    </source>
</evidence>
<evidence type="ECO:0000256" key="11">
    <source>
        <dbReference type="ARBA" id="ARBA00055395"/>
    </source>
</evidence>
<evidence type="ECO:0000256" key="5">
    <source>
        <dbReference type="ARBA" id="ARBA00022729"/>
    </source>
</evidence>
<dbReference type="Pfam" id="PF00026">
    <property type="entry name" value="Asp"/>
    <property type="match status" value="1"/>
</dbReference>
<dbReference type="GO" id="GO:0004190">
    <property type="term" value="F:aspartic-type endopeptidase activity"/>
    <property type="evidence" value="ECO:0007669"/>
    <property type="project" value="UniProtKB-KW"/>
</dbReference>
<dbReference type="GO" id="GO:0000324">
    <property type="term" value="C:fungal-type vacuole"/>
    <property type="evidence" value="ECO:0007669"/>
    <property type="project" value="TreeGrafter"/>
</dbReference>
<evidence type="ECO:0000256" key="3">
    <source>
        <dbReference type="ARBA" id="ARBA00022554"/>
    </source>
</evidence>
<evidence type="ECO:0000256" key="1">
    <source>
        <dbReference type="ARBA" id="ARBA00004410"/>
    </source>
</evidence>
<comment type="catalytic activity">
    <reaction evidence="10">
        <text>Hydrolysis of proteins with broad specificity for peptide bonds. Cleaves -Leu-Leu-|-Val-Tyr- bond in a synthetic substrate. Does not act on esters of Tyr or Arg.</text>
        <dbReference type="EC" id="3.4.23.25"/>
    </reaction>
</comment>
<evidence type="ECO:0000256" key="14">
    <source>
        <dbReference type="ARBA" id="ARBA00079734"/>
    </source>
</evidence>
<evidence type="ECO:0000313" key="20">
    <source>
        <dbReference type="EMBL" id="OJJ39275.1"/>
    </source>
</evidence>
<keyword evidence="21" id="KW-1185">Reference proteome</keyword>
<keyword evidence="8 16" id="KW-1015">Disulfide bond</keyword>
<feature type="active site" evidence="15">
    <location>
        <position position="286"/>
    </location>
</feature>
<evidence type="ECO:0000256" key="8">
    <source>
        <dbReference type="ARBA" id="ARBA00023157"/>
    </source>
</evidence>
<feature type="disulfide bond" evidence="16">
    <location>
        <begin position="115"/>
        <end position="120"/>
    </location>
</feature>
<dbReference type="InterPro" id="IPR001461">
    <property type="entry name" value="Aspartic_peptidase_A1"/>
</dbReference>
<accession>A0A1L9RWI1</accession>
<evidence type="ECO:0000313" key="21">
    <source>
        <dbReference type="Proteomes" id="UP000184383"/>
    </source>
</evidence>
<keyword evidence="6 17" id="KW-0064">Aspartyl protease</keyword>
<evidence type="ECO:0000256" key="7">
    <source>
        <dbReference type="ARBA" id="ARBA00022801"/>
    </source>
</evidence>
<comment type="function">
    <text evidence="11">Vacuolar aspartic endopeptidase which is probably also secreted and contributes to virulence.</text>
</comment>
<evidence type="ECO:0000256" key="6">
    <source>
        <dbReference type="ARBA" id="ARBA00022750"/>
    </source>
</evidence>
<evidence type="ECO:0000256" key="15">
    <source>
        <dbReference type="PIRSR" id="PIRSR601461-1"/>
    </source>
</evidence>
<organism evidence="20 21">
    <name type="scientific">Aspergillus wentii DTO 134E9</name>
    <dbReference type="NCBI Taxonomy" id="1073089"/>
    <lineage>
        <taxon>Eukaryota</taxon>
        <taxon>Fungi</taxon>
        <taxon>Dikarya</taxon>
        <taxon>Ascomycota</taxon>
        <taxon>Pezizomycotina</taxon>
        <taxon>Eurotiomycetes</taxon>
        <taxon>Eurotiomycetidae</taxon>
        <taxon>Eurotiales</taxon>
        <taxon>Aspergillaceae</taxon>
        <taxon>Aspergillus</taxon>
        <taxon>Aspergillus subgen. Cremei</taxon>
    </lineage>
</organism>
<evidence type="ECO:0000256" key="9">
    <source>
        <dbReference type="ARBA" id="ARBA00023180"/>
    </source>
</evidence>
<dbReference type="InterPro" id="IPR033121">
    <property type="entry name" value="PEPTIDASE_A1"/>
</dbReference>
<sequence>MKSASLLTAAVLLGGASAKVHKLKLDKIPLEEQMITQNIDAHVQALGQKYMGGHSKVDELFQDTSIKEKSRHDVLVDNFLNAQYFSKIEIGTPPQEFKVVLDTGSSNLWVPSSGCYSIACFLHSKYDSSSSSTYKKNGTEFAIQYGSGSLSGFVSQDTVKIGDLKIEHQDFAEATEEPGLAFAFGKFDGILGLGFDTISVKQMVPPFYQLINQDLVDEPIFAFYLGDANKDGDNSEVTFGGIDEDHFTGELTTIPLRRKAYWEVEFDAITLGDQTAELENTGVILDTGTSLIALPSQLAELLNKEIGATKGFTGQYSVDCDKRSSLPDLTFTLSGHDFTITPYDYVLEVSGSCISTFMGMDFPEPTGPLAILGDAFLRKWYSVYDLGNSTVSLGKAK</sequence>
<protein>
    <recommendedName>
        <fullName evidence="12">saccharopepsin</fullName>
        <ecNumber evidence="12">3.4.23.25</ecNumber>
    </recommendedName>
    <alternativeName>
        <fullName evidence="14">Aspartic endopeptidase PEP2</fullName>
    </alternativeName>
    <alternativeName>
        <fullName evidence="13">Aspartic protease PEP2</fullName>
    </alternativeName>
</protein>
<dbReference type="FunFam" id="2.40.70.10:FF:000002">
    <property type="entry name" value="Vacuolar aspartic proteinase"/>
    <property type="match status" value="1"/>
</dbReference>
<dbReference type="AlphaFoldDB" id="A0A1L9RWI1"/>
<dbReference type="PROSITE" id="PS51767">
    <property type="entry name" value="PEPTIDASE_A1"/>
    <property type="match status" value="1"/>
</dbReference>
<dbReference type="InterPro" id="IPR021109">
    <property type="entry name" value="Peptidase_aspartic_dom_sf"/>
</dbReference>
<comment type="similarity">
    <text evidence="2 17">Belongs to the peptidase A1 family.</text>
</comment>
<name>A0A1L9RWI1_ASPWE</name>
<evidence type="ECO:0000256" key="13">
    <source>
        <dbReference type="ARBA" id="ARBA00079414"/>
    </source>
</evidence>
<keyword evidence="3" id="KW-0926">Vacuole</keyword>
<dbReference type="PANTHER" id="PTHR47966">
    <property type="entry name" value="BETA-SITE APP-CLEAVING ENZYME, ISOFORM A-RELATED"/>
    <property type="match status" value="1"/>
</dbReference>
<dbReference type="FunFam" id="2.40.70.10:FF:000036">
    <property type="entry name" value="Vacuolar aspartic protease"/>
    <property type="match status" value="1"/>
</dbReference>
<dbReference type="PANTHER" id="PTHR47966:SF51">
    <property type="entry name" value="BETA-SITE APP-CLEAVING ENZYME, ISOFORM A-RELATED"/>
    <property type="match status" value="1"/>
</dbReference>
<gene>
    <name evidence="20" type="ORF">ASPWEDRAFT_49305</name>
</gene>
<dbReference type="GO" id="GO:0005775">
    <property type="term" value="C:vacuolar lumen"/>
    <property type="evidence" value="ECO:0007669"/>
    <property type="project" value="UniProtKB-SubCell"/>
</dbReference>
<dbReference type="SUPFAM" id="SSF50630">
    <property type="entry name" value="Acid proteases"/>
    <property type="match status" value="1"/>
</dbReference>
<evidence type="ECO:0000256" key="2">
    <source>
        <dbReference type="ARBA" id="ARBA00007447"/>
    </source>
</evidence>
<feature type="active site" evidence="15">
    <location>
        <position position="102"/>
    </location>
</feature>
<dbReference type="EC" id="3.4.23.25" evidence="12"/>
<dbReference type="Gene3D" id="2.40.70.10">
    <property type="entry name" value="Acid Proteases"/>
    <property type="match status" value="2"/>
</dbReference>
<evidence type="ECO:0000256" key="10">
    <source>
        <dbReference type="ARBA" id="ARBA00052037"/>
    </source>
</evidence>
<dbReference type="InterPro" id="IPR001969">
    <property type="entry name" value="Aspartic_peptidase_AS"/>
</dbReference>
<dbReference type="STRING" id="1073089.A0A1L9RWI1"/>
<keyword evidence="4 17" id="KW-0645">Protease</keyword>
<keyword evidence="5 18" id="KW-0732">Signal</keyword>
<dbReference type="VEuPathDB" id="FungiDB:ASPWEDRAFT_49305"/>
<feature type="signal peptide" evidence="18">
    <location>
        <begin position="1"/>
        <end position="18"/>
    </location>
</feature>
<dbReference type="GO" id="GO:0006508">
    <property type="term" value="P:proteolysis"/>
    <property type="evidence" value="ECO:0007669"/>
    <property type="project" value="UniProtKB-KW"/>
</dbReference>
<evidence type="ECO:0000256" key="4">
    <source>
        <dbReference type="ARBA" id="ARBA00022670"/>
    </source>
</evidence>
<evidence type="ECO:0000256" key="12">
    <source>
        <dbReference type="ARBA" id="ARBA00067071"/>
    </source>
</evidence>
<evidence type="ECO:0000259" key="19">
    <source>
        <dbReference type="PROSITE" id="PS51767"/>
    </source>
</evidence>
<dbReference type="PRINTS" id="PR00792">
    <property type="entry name" value="PEPSIN"/>
</dbReference>
<dbReference type="GeneID" id="63753107"/>
<feature type="chain" id="PRO_5011978972" description="saccharopepsin" evidence="18">
    <location>
        <begin position="19"/>
        <end position="397"/>
    </location>
</feature>
<keyword evidence="9" id="KW-0325">Glycoprotein</keyword>
<dbReference type="Proteomes" id="UP000184383">
    <property type="component" value="Unassembled WGS sequence"/>
</dbReference>
<reference evidence="21" key="1">
    <citation type="journal article" date="2017" name="Genome Biol.">
        <title>Comparative genomics reveals high biological diversity and specific adaptations in the industrially and medically important fungal genus Aspergillus.</title>
        <authorList>
            <person name="de Vries R.P."/>
            <person name="Riley R."/>
            <person name="Wiebenga A."/>
            <person name="Aguilar-Osorio G."/>
            <person name="Amillis S."/>
            <person name="Uchima C.A."/>
            <person name="Anderluh G."/>
            <person name="Asadollahi M."/>
            <person name="Askin M."/>
            <person name="Barry K."/>
            <person name="Battaglia E."/>
            <person name="Bayram O."/>
            <person name="Benocci T."/>
            <person name="Braus-Stromeyer S.A."/>
            <person name="Caldana C."/>
            <person name="Canovas D."/>
            <person name="Cerqueira G.C."/>
            <person name="Chen F."/>
            <person name="Chen W."/>
            <person name="Choi C."/>
            <person name="Clum A."/>
            <person name="Dos Santos R.A."/>
            <person name="Damasio A.R."/>
            <person name="Diallinas G."/>
            <person name="Emri T."/>
            <person name="Fekete E."/>
            <person name="Flipphi M."/>
            <person name="Freyberg S."/>
            <person name="Gallo A."/>
            <person name="Gournas C."/>
            <person name="Habgood R."/>
            <person name="Hainaut M."/>
            <person name="Harispe M.L."/>
            <person name="Henrissat B."/>
            <person name="Hilden K.S."/>
            <person name="Hope R."/>
            <person name="Hossain A."/>
            <person name="Karabika E."/>
            <person name="Karaffa L."/>
            <person name="Karanyi Z."/>
            <person name="Krasevec N."/>
            <person name="Kuo A."/>
            <person name="Kusch H."/>
            <person name="LaButti K."/>
            <person name="Lagendijk E.L."/>
            <person name="Lapidus A."/>
            <person name="Levasseur A."/>
            <person name="Lindquist E."/>
            <person name="Lipzen A."/>
            <person name="Logrieco A.F."/>
            <person name="MacCabe A."/>
            <person name="Maekelae M.R."/>
            <person name="Malavazi I."/>
            <person name="Melin P."/>
            <person name="Meyer V."/>
            <person name="Mielnichuk N."/>
            <person name="Miskei M."/>
            <person name="Molnar A.P."/>
            <person name="Mule G."/>
            <person name="Ngan C.Y."/>
            <person name="Orejas M."/>
            <person name="Orosz E."/>
            <person name="Ouedraogo J.P."/>
            <person name="Overkamp K.M."/>
            <person name="Park H.-S."/>
            <person name="Perrone G."/>
            <person name="Piumi F."/>
            <person name="Punt P.J."/>
            <person name="Ram A.F."/>
            <person name="Ramon A."/>
            <person name="Rauscher S."/>
            <person name="Record E."/>
            <person name="Riano-Pachon D.M."/>
            <person name="Robert V."/>
            <person name="Roehrig J."/>
            <person name="Ruller R."/>
            <person name="Salamov A."/>
            <person name="Salih N.S."/>
            <person name="Samson R.A."/>
            <person name="Sandor E."/>
            <person name="Sanguinetti M."/>
            <person name="Schuetze T."/>
            <person name="Sepcic K."/>
            <person name="Shelest E."/>
            <person name="Sherlock G."/>
            <person name="Sophianopoulou V."/>
            <person name="Squina F.M."/>
            <person name="Sun H."/>
            <person name="Susca A."/>
            <person name="Todd R.B."/>
            <person name="Tsang A."/>
            <person name="Unkles S.E."/>
            <person name="van de Wiele N."/>
            <person name="van Rossen-Uffink D."/>
            <person name="Oliveira J.V."/>
            <person name="Vesth T.C."/>
            <person name="Visser J."/>
            <person name="Yu J.-H."/>
            <person name="Zhou M."/>
            <person name="Andersen M.R."/>
            <person name="Archer D.B."/>
            <person name="Baker S.E."/>
            <person name="Benoit I."/>
            <person name="Brakhage A.A."/>
            <person name="Braus G.H."/>
            <person name="Fischer R."/>
            <person name="Frisvad J.C."/>
            <person name="Goldman G.H."/>
            <person name="Houbraken J."/>
            <person name="Oakley B."/>
            <person name="Pocsi I."/>
            <person name="Scazzocchio C."/>
            <person name="Seiboth B."/>
            <person name="vanKuyk P.A."/>
            <person name="Wortman J."/>
            <person name="Dyer P.S."/>
            <person name="Grigoriev I.V."/>
        </authorList>
    </citation>
    <scope>NUCLEOTIDE SEQUENCE [LARGE SCALE GENOMIC DNA]</scope>
    <source>
        <strain evidence="21">DTO 134E9</strain>
    </source>
</reference>
<evidence type="ECO:0000256" key="17">
    <source>
        <dbReference type="RuleBase" id="RU000454"/>
    </source>
</evidence>
<feature type="domain" description="Peptidase A1" evidence="19">
    <location>
        <begin position="84"/>
        <end position="394"/>
    </location>
</feature>
<dbReference type="PROSITE" id="PS00141">
    <property type="entry name" value="ASP_PROTEASE"/>
    <property type="match status" value="2"/>
</dbReference>
<dbReference type="RefSeq" id="XP_040692951.1">
    <property type="nucleotide sequence ID" value="XM_040837259.1"/>
</dbReference>
<comment type="subcellular location">
    <subcellularLocation>
        <location evidence="1">Vacuole lumen</location>
    </subcellularLocation>
</comment>
<proteinExistence type="inferred from homology"/>
<dbReference type="OrthoDB" id="771136at2759"/>